<name>A0A0R2I1N0_CARDV</name>
<dbReference type="Proteomes" id="UP000051658">
    <property type="component" value="Unassembled WGS sequence"/>
</dbReference>
<dbReference type="SUPFAM" id="SSF55874">
    <property type="entry name" value="ATPase domain of HSP90 chaperone/DNA topoisomerase II/histidine kinase"/>
    <property type="match status" value="1"/>
</dbReference>
<feature type="transmembrane region" description="Helical" evidence="1">
    <location>
        <begin position="6"/>
        <end position="23"/>
    </location>
</feature>
<dbReference type="eggNOG" id="COG3290">
    <property type="taxonomic scope" value="Bacteria"/>
</dbReference>
<proteinExistence type="predicted"/>
<evidence type="ECO:0000256" key="1">
    <source>
        <dbReference type="SAM" id="Phobius"/>
    </source>
</evidence>
<feature type="transmembrane region" description="Helical" evidence="1">
    <location>
        <begin position="30"/>
        <end position="45"/>
    </location>
</feature>
<dbReference type="Pfam" id="PF14501">
    <property type="entry name" value="HATPase_c_5"/>
    <property type="match status" value="1"/>
</dbReference>
<keyword evidence="1" id="KW-0472">Membrane</keyword>
<dbReference type="AlphaFoldDB" id="A0A0R2I1N0"/>
<feature type="transmembrane region" description="Helical" evidence="1">
    <location>
        <begin position="51"/>
        <end position="70"/>
    </location>
</feature>
<protein>
    <recommendedName>
        <fullName evidence="2">Sensor histidine kinase NatK-like C-terminal domain-containing protein</fullName>
    </recommendedName>
</protein>
<reference evidence="3 4" key="1">
    <citation type="journal article" date="2015" name="Genome Announc.">
        <title>Expanding the biotechnology potential of lactobacilli through comparative genomics of 213 strains and associated genera.</title>
        <authorList>
            <person name="Sun Z."/>
            <person name="Harris H.M."/>
            <person name="McCann A."/>
            <person name="Guo C."/>
            <person name="Argimon S."/>
            <person name="Zhang W."/>
            <person name="Yang X."/>
            <person name="Jeffery I.B."/>
            <person name="Cooney J.C."/>
            <person name="Kagawa T.F."/>
            <person name="Liu W."/>
            <person name="Song Y."/>
            <person name="Salvetti E."/>
            <person name="Wrobel A."/>
            <person name="Rasinkangas P."/>
            <person name="Parkhill J."/>
            <person name="Rea M.C."/>
            <person name="O'Sullivan O."/>
            <person name="Ritari J."/>
            <person name="Douillard F.P."/>
            <person name="Paul Ross R."/>
            <person name="Yang R."/>
            <person name="Briner A.E."/>
            <person name="Felis G.E."/>
            <person name="de Vos W.M."/>
            <person name="Barrangou R."/>
            <person name="Klaenhammer T.R."/>
            <person name="Caufield P.W."/>
            <person name="Cui Y."/>
            <person name="Zhang H."/>
            <person name="O'Toole P.W."/>
        </authorList>
    </citation>
    <scope>NUCLEOTIDE SEQUENCE [LARGE SCALE GENOMIC DNA]</scope>
    <source>
        <strain evidence="3 4">DSM 20623</strain>
    </source>
</reference>
<dbReference type="InterPro" id="IPR032834">
    <property type="entry name" value="NatK-like_C"/>
</dbReference>
<feature type="transmembrane region" description="Helical" evidence="1">
    <location>
        <begin position="178"/>
        <end position="199"/>
    </location>
</feature>
<feature type="domain" description="Sensor histidine kinase NatK-like C-terminal" evidence="2">
    <location>
        <begin position="314"/>
        <end position="408"/>
    </location>
</feature>
<comment type="caution">
    <text evidence="3">The sequence shown here is derived from an EMBL/GenBank/DDBJ whole genome shotgun (WGS) entry which is preliminary data.</text>
</comment>
<dbReference type="InterPro" id="IPR036890">
    <property type="entry name" value="HATPase_C_sf"/>
</dbReference>
<evidence type="ECO:0000259" key="2">
    <source>
        <dbReference type="Pfam" id="PF14501"/>
    </source>
</evidence>
<evidence type="ECO:0000313" key="4">
    <source>
        <dbReference type="Proteomes" id="UP000051658"/>
    </source>
</evidence>
<dbReference type="PATRIC" id="fig|1449336.4.peg.1694"/>
<sequence>MNTFTVLLSQFLFFVFFIDFNIMFTKKSKLLITIFIIISIVYIQNSVPNDVLDLSIGINIYILLFVCMYINNKSVVLSTMFLLFLNNVLSFIWTFTYDIPNKVSYNYKISFKVVAIQFLILIVIKFIVNEMNKRNFMENVVYLTNGKYRFFSICMGIFDCVLIISRPIFLILNNHFNYFLSTFLLFLCFIFFTIFILILNKNIENEIMLKVQSKNAIFLTNQIETSRDFRHDYKTFVYSIKSLIDNNDFYEAKLYMDSMVKESKIIMWINHYPVIEKISNSALQGVLLDTINYCDQNNINFILNVKKFPAYIDMDLFDFIRCFSLLINNAKEYCLSMVNVEIIGSSSELRITVENDCAGKVNVEKIFKRNYTTKQDHQGIGLYILKKTIKKYSNVEYFVETKRDVISFSIVISNVRNRLN</sequence>
<accession>A0A0R2I1N0</accession>
<dbReference type="PANTHER" id="PTHR40448">
    <property type="entry name" value="TWO-COMPONENT SENSOR HISTIDINE KINASE"/>
    <property type="match status" value="1"/>
</dbReference>
<feature type="transmembrane region" description="Helical" evidence="1">
    <location>
        <begin position="148"/>
        <end position="172"/>
    </location>
</feature>
<dbReference type="EMBL" id="JQBS01000033">
    <property type="protein sequence ID" value="KRN55991.1"/>
    <property type="molecule type" value="Genomic_DNA"/>
</dbReference>
<dbReference type="GO" id="GO:0042802">
    <property type="term" value="F:identical protein binding"/>
    <property type="evidence" value="ECO:0007669"/>
    <property type="project" value="TreeGrafter"/>
</dbReference>
<dbReference type="RefSeq" id="WP_034573160.1">
    <property type="nucleotide sequence ID" value="NZ_JQBS01000033.1"/>
</dbReference>
<dbReference type="GeneID" id="89589905"/>
<keyword evidence="4" id="KW-1185">Reference proteome</keyword>
<feature type="transmembrane region" description="Helical" evidence="1">
    <location>
        <begin position="109"/>
        <end position="128"/>
    </location>
</feature>
<keyword evidence="1" id="KW-1133">Transmembrane helix</keyword>
<organism evidence="3 4">
    <name type="scientific">Carnobacterium divergens DSM 20623</name>
    <dbReference type="NCBI Taxonomy" id="1449336"/>
    <lineage>
        <taxon>Bacteria</taxon>
        <taxon>Bacillati</taxon>
        <taxon>Bacillota</taxon>
        <taxon>Bacilli</taxon>
        <taxon>Lactobacillales</taxon>
        <taxon>Carnobacteriaceae</taxon>
        <taxon>Carnobacterium</taxon>
    </lineage>
</organism>
<evidence type="ECO:0000313" key="3">
    <source>
        <dbReference type="EMBL" id="KRN55991.1"/>
    </source>
</evidence>
<dbReference type="PANTHER" id="PTHR40448:SF1">
    <property type="entry name" value="TWO-COMPONENT SENSOR HISTIDINE KINASE"/>
    <property type="match status" value="1"/>
</dbReference>
<keyword evidence="1" id="KW-0812">Transmembrane</keyword>
<feature type="transmembrane region" description="Helical" evidence="1">
    <location>
        <begin position="77"/>
        <end position="97"/>
    </location>
</feature>
<gene>
    <name evidence="3" type="ORF">IV74_GL001660</name>
</gene>
<dbReference type="Gene3D" id="3.30.565.10">
    <property type="entry name" value="Histidine kinase-like ATPase, C-terminal domain"/>
    <property type="match status" value="1"/>
</dbReference>